<sequence>MRKPLEFLACVPVPWLLFRIVEPHGNYLGALIVAAAIPLIRAVAYRTQHERIDTLPKTVLIGVALCGVVGAAVIALGLWTIWAAAWSTAMGAVFLASLLVGRPVLLGILPEAGAPSSGKPAVVLTATWGVAFLFEGWWQVWSRADWPFQHFLAAVPAVSYLIMLGLVAWSFWYTRQLEHLPAS</sequence>
<dbReference type="OrthoDB" id="7062026at2"/>
<dbReference type="EMBL" id="NEVS01000004">
    <property type="protein sequence ID" value="OZI60915.1"/>
    <property type="molecule type" value="Genomic_DNA"/>
</dbReference>
<feature type="transmembrane region" description="Helical" evidence="1">
    <location>
        <begin position="88"/>
        <end position="109"/>
    </location>
</feature>
<name>A0A261UH62_9BORD</name>
<comment type="caution">
    <text evidence="2">The sequence shown here is derived from an EMBL/GenBank/DDBJ whole genome shotgun (WGS) entry which is preliminary data.</text>
</comment>
<dbReference type="Proteomes" id="UP000215767">
    <property type="component" value="Unassembled WGS sequence"/>
</dbReference>
<protein>
    <submittedName>
        <fullName evidence="2">Uncharacterized protein</fullName>
    </submittedName>
</protein>
<gene>
    <name evidence="2" type="ORF">CAL28_16250</name>
</gene>
<feature type="transmembrane region" description="Helical" evidence="1">
    <location>
        <begin position="27"/>
        <end position="47"/>
    </location>
</feature>
<keyword evidence="3" id="KW-1185">Reference proteome</keyword>
<feature type="transmembrane region" description="Helical" evidence="1">
    <location>
        <begin position="121"/>
        <end position="139"/>
    </location>
</feature>
<dbReference type="RefSeq" id="WP_094842322.1">
    <property type="nucleotide sequence ID" value="NZ_NEVS01000004.1"/>
</dbReference>
<evidence type="ECO:0000256" key="1">
    <source>
        <dbReference type="SAM" id="Phobius"/>
    </source>
</evidence>
<keyword evidence="1" id="KW-0472">Membrane</keyword>
<feature type="transmembrane region" description="Helical" evidence="1">
    <location>
        <begin position="151"/>
        <end position="173"/>
    </location>
</feature>
<accession>A0A261UH62</accession>
<evidence type="ECO:0000313" key="2">
    <source>
        <dbReference type="EMBL" id="OZI60915.1"/>
    </source>
</evidence>
<feature type="transmembrane region" description="Helical" evidence="1">
    <location>
        <begin position="59"/>
        <end position="82"/>
    </location>
</feature>
<keyword evidence="1" id="KW-0812">Transmembrane</keyword>
<evidence type="ECO:0000313" key="3">
    <source>
        <dbReference type="Proteomes" id="UP000215767"/>
    </source>
</evidence>
<reference evidence="3" key="1">
    <citation type="submission" date="2017-05" db="EMBL/GenBank/DDBJ databases">
        <title>Complete and WGS of Bordetella genogroups.</title>
        <authorList>
            <person name="Spilker T."/>
            <person name="Lipuma J."/>
        </authorList>
    </citation>
    <scope>NUCLEOTIDE SEQUENCE [LARGE SCALE GENOMIC DNA]</scope>
    <source>
        <strain evidence="3">AU8856</strain>
    </source>
</reference>
<organism evidence="2 3">
    <name type="scientific">Bordetella genomosp. 11</name>
    <dbReference type="NCBI Taxonomy" id="1416808"/>
    <lineage>
        <taxon>Bacteria</taxon>
        <taxon>Pseudomonadati</taxon>
        <taxon>Pseudomonadota</taxon>
        <taxon>Betaproteobacteria</taxon>
        <taxon>Burkholderiales</taxon>
        <taxon>Alcaligenaceae</taxon>
        <taxon>Bordetella</taxon>
    </lineage>
</organism>
<proteinExistence type="predicted"/>
<keyword evidence="1" id="KW-1133">Transmembrane helix</keyword>
<dbReference type="AlphaFoldDB" id="A0A261UH62"/>